<comment type="caution">
    <text evidence="2">The sequence shown here is derived from an EMBL/GenBank/DDBJ whole genome shotgun (WGS) entry which is preliminary data.</text>
</comment>
<keyword evidence="3" id="KW-1185">Reference proteome</keyword>
<accession>A0AAE1TXX3</accession>
<dbReference type="AlphaFoldDB" id="A0AAE1TXX3"/>
<reference evidence="2" key="1">
    <citation type="submission" date="2023-11" db="EMBL/GenBank/DDBJ databases">
        <title>Genome assemblies of two species of porcelain crab, Petrolisthes cinctipes and Petrolisthes manimaculis (Anomura: Porcellanidae).</title>
        <authorList>
            <person name="Angst P."/>
        </authorList>
    </citation>
    <scope>NUCLEOTIDE SEQUENCE</scope>
    <source>
        <strain evidence="2">PB745_02</strain>
        <tissue evidence="2">Gill</tissue>
    </source>
</reference>
<dbReference type="Proteomes" id="UP001292094">
    <property type="component" value="Unassembled WGS sequence"/>
</dbReference>
<protein>
    <submittedName>
        <fullName evidence="2">Uncharacterized protein</fullName>
    </submittedName>
</protein>
<proteinExistence type="predicted"/>
<sequence length="144" mass="16479">MKPYLQIETYAEDEWRALYTVAHKPLVKPMSPHQVIEAAQARSVQVTEESFLQVYRYDKKLKLVRNACQIPGCPHYLIPHRNFNQHLSVARERSNFPHALHLVSHNLSDQSVEAVVQEVASCSQAGRQDRRKPSPIDPSSLDPL</sequence>
<organism evidence="2 3">
    <name type="scientific">Petrolisthes manimaculis</name>
    <dbReference type="NCBI Taxonomy" id="1843537"/>
    <lineage>
        <taxon>Eukaryota</taxon>
        <taxon>Metazoa</taxon>
        <taxon>Ecdysozoa</taxon>
        <taxon>Arthropoda</taxon>
        <taxon>Crustacea</taxon>
        <taxon>Multicrustacea</taxon>
        <taxon>Malacostraca</taxon>
        <taxon>Eumalacostraca</taxon>
        <taxon>Eucarida</taxon>
        <taxon>Decapoda</taxon>
        <taxon>Pleocyemata</taxon>
        <taxon>Anomura</taxon>
        <taxon>Galatheoidea</taxon>
        <taxon>Porcellanidae</taxon>
        <taxon>Petrolisthes</taxon>
    </lineage>
</organism>
<name>A0AAE1TXX3_9EUCA</name>
<feature type="region of interest" description="Disordered" evidence="1">
    <location>
        <begin position="122"/>
        <end position="144"/>
    </location>
</feature>
<gene>
    <name evidence="2" type="ORF">Pmani_026269</name>
</gene>
<evidence type="ECO:0000313" key="3">
    <source>
        <dbReference type="Proteomes" id="UP001292094"/>
    </source>
</evidence>
<evidence type="ECO:0000313" key="2">
    <source>
        <dbReference type="EMBL" id="KAK4301491.1"/>
    </source>
</evidence>
<evidence type="ECO:0000256" key="1">
    <source>
        <dbReference type="SAM" id="MobiDB-lite"/>
    </source>
</evidence>
<dbReference type="EMBL" id="JAWZYT010002861">
    <property type="protein sequence ID" value="KAK4301491.1"/>
    <property type="molecule type" value="Genomic_DNA"/>
</dbReference>